<dbReference type="GO" id="GO:0033627">
    <property type="term" value="P:cell adhesion mediated by integrin"/>
    <property type="evidence" value="ECO:0007669"/>
    <property type="project" value="TreeGrafter"/>
</dbReference>
<keyword evidence="9 13" id="KW-0472">Membrane</keyword>
<dbReference type="OrthoDB" id="5317514at2759"/>
<dbReference type="Pfam" id="PF01839">
    <property type="entry name" value="FG-GAP"/>
    <property type="match status" value="2"/>
</dbReference>
<evidence type="ECO:0000256" key="3">
    <source>
        <dbReference type="ARBA" id="ARBA00022692"/>
    </source>
</evidence>
<evidence type="ECO:0000256" key="2">
    <source>
        <dbReference type="ARBA" id="ARBA00008054"/>
    </source>
</evidence>
<organism evidence="18 19">
    <name type="scientific">Diploscapter pachys</name>
    <dbReference type="NCBI Taxonomy" id="2018661"/>
    <lineage>
        <taxon>Eukaryota</taxon>
        <taxon>Metazoa</taxon>
        <taxon>Ecdysozoa</taxon>
        <taxon>Nematoda</taxon>
        <taxon>Chromadorea</taxon>
        <taxon>Rhabditida</taxon>
        <taxon>Rhabditina</taxon>
        <taxon>Rhabditomorpha</taxon>
        <taxon>Rhabditoidea</taxon>
        <taxon>Rhabditidae</taxon>
        <taxon>Diploscapter</taxon>
    </lineage>
</organism>
<dbReference type="PANTHER" id="PTHR23220:SF122">
    <property type="entry name" value="INTEGRIN ALPHA-PS1"/>
    <property type="match status" value="1"/>
</dbReference>
<evidence type="ECO:0000256" key="9">
    <source>
        <dbReference type="ARBA" id="ARBA00023136"/>
    </source>
</evidence>
<dbReference type="EMBL" id="LIAE01007783">
    <property type="protein sequence ID" value="PAV77063.1"/>
    <property type="molecule type" value="Genomic_DNA"/>
</dbReference>
<evidence type="ECO:0000256" key="1">
    <source>
        <dbReference type="ARBA" id="ARBA00004479"/>
    </source>
</evidence>
<keyword evidence="8 13" id="KW-0401">Integrin</keyword>
<keyword evidence="3 13" id="KW-0812">Transmembrane</keyword>
<dbReference type="PROSITE" id="PS00242">
    <property type="entry name" value="INTEGRIN_ALPHA"/>
    <property type="match status" value="1"/>
</dbReference>
<feature type="domain" description="Integrin alpha first immunoglubulin-like" evidence="15">
    <location>
        <begin position="496"/>
        <end position="662"/>
    </location>
</feature>
<keyword evidence="7 13" id="KW-1133">Transmembrane helix</keyword>
<dbReference type="Gene3D" id="2.60.40.1510">
    <property type="entry name" value="ntegrin, alpha v. Chain A, domain 3"/>
    <property type="match status" value="1"/>
</dbReference>
<reference evidence="18 19" key="1">
    <citation type="journal article" date="2017" name="Curr. Biol.">
        <title>Genome architecture and evolution of a unichromosomal asexual nematode.</title>
        <authorList>
            <person name="Fradin H."/>
            <person name="Zegar C."/>
            <person name="Gutwein M."/>
            <person name="Lucas J."/>
            <person name="Kovtun M."/>
            <person name="Corcoran D."/>
            <person name="Baugh L.R."/>
            <person name="Kiontke K."/>
            <person name="Gunsalus K."/>
            <person name="Fitch D.H."/>
            <person name="Piano F."/>
        </authorList>
    </citation>
    <scope>NUCLEOTIDE SEQUENCE [LARGE SCALE GENOMIC DNA]</scope>
    <source>
        <strain evidence="18">PF1309</strain>
    </source>
</reference>
<dbReference type="SUPFAM" id="SSF69318">
    <property type="entry name" value="Integrin alpha N-terminal domain"/>
    <property type="match status" value="1"/>
</dbReference>
<dbReference type="Gene3D" id="2.130.10.130">
    <property type="entry name" value="Integrin alpha, N-terminal"/>
    <property type="match status" value="1"/>
</dbReference>
<dbReference type="GO" id="GO:0007160">
    <property type="term" value="P:cell-matrix adhesion"/>
    <property type="evidence" value="ECO:0007669"/>
    <property type="project" value="TreeGrafter"/>
</dbReference>
<keyword evidence="11" id="KW-0325">Glycoprotein</keyword>
<dbReference type="SMART" id="SM00191">
    <property type="entry name" value="Int_alpha"/>
    <property type="match status" value="4"/>
</dbReference>
<feature type="repeat" description="FG-GAP" evidence="12">
    <location>
        <begin position="449"/>
        <end position="511"/>
    </location>
</feature>
<dbReference type="InterPro" id="IPR028994">
    <property type="entry name" value="Integrin_alpha_N"/>
</dbReference>
<comment type="caution">
    <text evidence="18">The sequence shown here is derived from an EMBL/GenBank/DDBJ whole genome shotgun (WGS) entry which is preliminary data.</text>
</comment>
<evidence type="ECO:0000256" key="12">
    <source>
        <dbReference type="PROSITE-ProRule" id="PRU00803"/>
    </source>
</evidence>
<dbReference type="InterPro" id="IPR013517">
    <property type="entry name" value="FG-GAP"/>
</dbReference>
<dbReference type="InterPro" id="IPR048286">
    <property type="entry name" value="Integrin_alpha_Ig-like_3"/>
</dbReference>
<evidence type="ECO:0000256" key="11">
    <source>
        <dbReference type="ARBA" id="ARBA00023180"/>
    </source>
</evidence>
<evidence type="ECO:0000256" key="14">
    <source>
        <dbReference type="SAM" id="MobiDB-lite"/>
    </source>
</evidence>
<evidence type="ECO:0000313" key="19">
    <source>
        <dbReference type="Proteomes" id="UP000218231"/>
    </source>
</evidence>
<dbReference type="Gene3D" id="2.60.40.1460">
    <property type="entry name" value="Integrin domains. Chain A, domain 2"/>
    <property type="match status" value="1"/>
</dbReference>
<evidence type="ECO:0000259" key="15">
    <source>
        <dbReference type="Pfam" id="PF08441"/>
    </source>
</evidence>
<dbReference type="PANTHER" id="PTHR23220">
    <property type="entry name" value="INTEGRIN ALPHA"/>
    <property type="match status" value="1"/>
</dbReference>
<feature type="compositionally biased region" description="Low complexity" evidence="14">
    <location>
        <begin position="960"/>
        <end position="969"/>
    </location>
</feature>
<feature type="domain" description="Integrin alpha second immunoglobulin-like" evidence="16">
    <location>
        <begin position="665"/>
        <end position="810"/>
    </location>
</feature>
<dbReference type="STRING" id="2018661.A0A2A2KTD3"/>
<dbReference type="GO" id="GO:0007229">
    <property type="term" value="P:integrin-mediated signaling pathway"/>
    <property type="evidence" value="ECO:0007669"/>
    <property type="project" value="UniProtKB-KW"/>
</dbReference>
<evidence type="ECO:0000259" key="17">
    <source>
        <dbReference type="Pfam" id="PF20806"/>
    </source>
</evidence>
<dbReference type="Gene3D" id="2.60.40.1530">
    <property type="entry name" value="ntegrin, alpha v. Chain A, domain 4"/>
    <property type="match status" value="1"/>
</dbReference>
<feature type="repeat" description="FG-GAP" evidence="12">
    <location>
        <begin position="380"/>
        <end position="439"/>
    </location>
</feature>
<keyword evidence="4 13" id="KW-0732">Signal</keyword>
<protein>
    <submittedName>
        <fullName evidence="18">Uncharacterized protein</fullName>
    </submittedName>
</protein>
<feature type="chain" id="PRO_5011831500" evidence="13">
    <location>
        <begin position="20"/>
        <end position="1139"/>
    </location>
</feature>
<evidence type="ECO:0000259" key="16">
    <source>
        <dbReference type="Pfam" id="PF20805"/>
    </source>
</evidence>
<dbReference type="GO" id="GO:0098609">
    <property type="term" value="P:cell-cell adhesion"/>
    <property type="evidence" value="ECO:0007669"/>
    <property type="project" value="TreeGrafter"/>
</dbReference>
<name>A0A2A2KTD3_9BILA</name>
<dbReference type="GO" id="GO:0005178">
    <property type="term" value="F:integrin binding"/>
    <property type="evidence" value="ECO:0007669"/>
    <property type="project" value="TreeGrafter"/>
</dbReference>
<dbReference type="InterPro" id="IPR013519">
    <property type="entry name" value="Int_alpha_beta-p"/>
</dbReference>
<dbReference type="PROSITE" id="PS51470">
    <property type="entry name" value="FG_GAP"/>
    <property type="match status" value="3"/>
</dbReference>
<keyword evidence="6 13" id="KW-0130">Cell adhesion</keyword>
<proteinExistence type="inferred from homology"/>
<dbReference type="Pfam" id="PF20806">
    <property type="entry name" value="Integrin_A_Ig_3"/>
    <property type="match status" value="1"/>
</dbReference>
<accession>A0A2A2KTD3</accession>
<evidence type="ECO:0000256" key="6">
    <source>
        <dbReference type="ARBA" id="ARBA00022889"/>
    </source>
</evidence>
<feature type="region of interest" description="Disordered" evidence="14">
    <location>
        <begin position="937"/>
        <end position="969"/>
    </location>
</feature>
<evidence type="ECO:0000256" key="8">
    <source>
        <dbReference type="ARBA" id="ARBA00023037"/>
    </source>
</evidence>
<dbReference type="Pfam" id="PF08441">
    <property type="entry name" value="Integrin_A_Ig_1"/>
    <property type="match status" value="1"/>
</dbReference>
<gene>
    <name evidence="18" type="ORF">WR25_06606</name>
</gene>
<evidence type="ECO:0000256" key="7">
    <source>
        <dbReference type="ARBA" id="ARBA00022989"/>
    </source>
</evidence>
<dbReference type="InterPro" id="IPR018184">
    <property type="entry name" value="Integrin_alpha_C_CS"/>
</dbReference>
<dbReference type="Pfam" id="PF20805">
    <property type="entry name" value="Integrin_A_Ig_2"/>
    <property type="match status" value="1"/>
</dbReference>
<dbReference type="GO" id="GO:0008305">
    <property type="term" value="C:integrin complex"/>
    <property type="evidence" value="ECO:0007669"/>
    <property type="project" value="InterPro"/>
</dbReference>
<dbReference type="InterPro" id="IPR000413">
    <property type="entry name" value="Integrin_alpha"/>
</dbReference>
<dbReference type="Proteomes" id="UP000218231">
    <property type="component" value="Unassembled WGS sequence"/>
</dbReference>
<dbReference type="SUPFAM" id="SSF69179">
    <property type="entry name" value="Integrin domains"/>
    <property type="match status" value="3"/>
</dbReference>
<dbReference type="Gene3D" id="1.20.5.930">
    <property type="entry name" value="Bicelle-embedded integrin alpha(iib) transmembrane segment"/>
    <property type="match status" value="1"/>
</dbReference>
<feature type="signal peptide" evidence="13">
    <location>
        <begin position="1"/>
        <end position="19"/>
    </location>
</feature>
<dbReference type="PRINTS" id="PR01185">
    <property type="entry name" value="INTEGRINA"/>
</dbReference>
<evidence type="ECO:0000313" key="18">
    <source>
        <dbReference type="EMBL" id="PAV77063.1"/>
    </source>
</evidence>
<keyword evidence="19" id="KW-1185">Reference proteome</keyword>
<feature type="domain" description="Integrin alpha third immunoglobulin-like" evidence="17">
    <location>
        <begin position="816"/>
        <end position="1060"/>
    </location>
</feature>
<dbReference type="InterPro" id="IPR032695">
    <property type="entry name" value="Integrin_dom_sf"/>
</dbReference>
<dbReference type="AlphaFoldDB" id="A0A2A2KTD3"/>
<dbReference type="InterPro" id="IPR048285">
    <property type="entry name" value="Integrin_alpha_Ig-like_2"/>
</dbReference>
<keyword evidence="5" id="KW-0677">Repeat</keyword>
<evidence type="ECO:0000256" key="5">
    <source>
        <dbReference type="ARBA" id="ARBA00022737"/>
    </source>
</evidence>
<feature type="transmembrane region" description="Helical" evidence="13">
    <location>
        <begin position="1085"/>
        <end position="1107"/>
    </location>
</feature>
<dbReference type="GO" id="GO:0048513">
    <property type="term" value="P:animal organ development"/>
    <property type="evidence" value="ECO:0007669"/>
    <property type="project" value="UniProtKB-ARBA"/>
</dbReference>
<keyword evidence="10 13" id="KW-0675">Receptor</keyword>
<evidence type="ECO:0000256" key="10">
    <source>
        <dbReference type="ARBA" id="ARBA00023170"/>
    </source>
</evidence>
<dbReference type="InterPro" id="IPR013649">
    <property type="entry name" value="Integrin_alpha_Ig-like_1"/>
</dbReference>
<feature type="repeat" description="FG-GAP" evidence="12">
    <location>
        <begin position="308"/>
        <end position="371"/>
    </location>
</feature>
<evidence type="ECO:0000256" key="13">
    <source>
        <dbReference type="RuleBase" id="RU003762"/>
    </source>
</evidence>
<evidence type="ECO:0000256" key="4">
    <source>
        <dbReference type="ARBA" id="ARBA00022729"/>
    </source>
</evidence>
<sequence length="1139" mass="127617">MNFLFLLLFSLYEILRIEGFNLDVFAPIYKFGVKDTHFGYSVAEHIKGRDPVLLIGAPHAESGQVGTHKAGAAFSCPINTRYKVNPPSGPAGNEWCEQLKFEYEEASAYQKSPDQTPSMGREVHYLGKDRELLGATVVSKGIQDGGALICAPLMRFHNTSAYPQGSCYELTTDLRFSNMYTTCKQKNLPTKDRHNEYGSCMEGFSAAVKNNTIITGVIGAIKWTGGVFAKRGNPDDIFESVVEKYTMANRENGIRTMLTAHDYLGYSVDIGRFGFWYENGQKNTIVSGATRFGQHGAVDSDDQLTFNEDKFVLNGTKMGSAFGYSIKAVDLNADGFDDLVVGAPFEHRSDSDGHFGGVVYVFFSQGTQREKHQSDKVFFEPIVLKNPGYYSQFGLSITSLGNVDGDNNNYQDFAVGAPFANEGVGAVYVYLGDANIKKFKKKPAQVIKGSDLPGLNGLKMKSFGFSLSGAIDMDENGYPDLLIGAPLADSAVLFRARPVISTKVSHKISKKMIDIERGENCPYGSSTCFPLTMEILVDKNDQTNLIDLNNNDGFMCNLEVIPYQKGIATRALIDKNSRGNYSWPCGRNSHNARQTYQQTIYIPAHDEAAKDWINPLKFKFTVSIRNEQKPSLPAEGRNIVDLKMYPILNKYTANYEFTVPFNTRCGDDQVCQTDLILQANFVDIQRTEKGFIRNVGEKDYLDIAFNVVNKKEKAYRASLYVTYDAEELELPSIQGGNQKLTLETIGKDVAHVILGNPLDPDQEKKFNIRFKLVRGRTEGIGRPLKFKAIANSTSVETNEADNTWEEEVQIIKRAELELIGTSDPAVIHFSGAPKGLAVMELEEDLGVMIRHNYTVHNKGPWTVRNVVAKIDWPYEIMSKFGFKGKWALYLLDIPTITTHYIDGTMDVRRCHVEQEIEQVNPLDIKLNTKYRTHLTEPVKRHNVKRARSKRDVEPEAQPQSSGEVSSASFFSSRISPHKKDENGQQIDIVTISCTEKTARCFTVACYFDFIDANSAPVIDFRARLWNSSFTGDYNDVEYVEIASHGRLEVDASQGIEDDPTNNVAQAITIAYPDRPAIGEPRPAPWWLYLISVLIGLLILAILAYILYKCGFFKRKRVDEPSLYTAELKHEREQWAQSQM</sequence>
<comment type="subcellular location">
    <subcellularLocation>
        <location evidence="1 13">Membrane</location>
        <topology evidence="1 13">Single-pass type I membrane protein</topology>
    </subcellularLocation>
</comment>
<dbReference type="GO" id="GO:0009897">
    <property type="term" value="C:external side of plasma membrane"/>
    <property type="evidence" value="ECO:0007669"/>
    <property type="project" value="TreeGrafter"/>
</dbReference>
<comment type="similarity">
    <text evidence="2 13">Belongs to the integrin alpha chain family.</text>
</comment>